<dbReference type="InterPro" id="IPR025455">
    <property type="entry name" value="DUF4276"/>
</dbReference>
<accession>A0ABX7EEM5</accession>
<dbReference type="RefSeq" id="WP_203214803.1">
    <property type="nucleotide sequence ID" value="NZ_CP049945.1"/>
</dbReference>
<protein>
    <submittedName>
        <fullName evidence="1">DUF4276 family protein</fullName>
    </submittedName>
</protein>
<name>A0ABX7EEM5_9ACTN</name>
<dbReference type="Proteomes" id="UP000596311">
    <property type="component" value="Chromosome"/>
</dbReference>
<gene>
    <name evidence="1" type="ORF">G9U55_13305</name>
</gene>
<proteinExistence type="predicted"/>
<reference evidence="1 2" key="1">
    <citation type="submission" date="2020-03" db="EMBL/GenBank/DDBJ databases">
        <title>Genome mining and metabolic profiling illuminate the polycyclic tetramate macrolactams from Streptomyces koyangensis SCSIO 5802.</title>
        <authorList>
            <person name="Ding W."/>
        </authorList>
    </citation>
    <scope>NUCLEOTIDE SEQUENCE [LARGE SCALE GENOMIC DNA]</scope>
    <source>
        <strain evidence="1 2">SCSIO 5802</strain>
    </source>
</reference>
<evidence type="ECO:0000313" key="1">
    <source>
        <dbReference type="EMBL" id="QRF03087.1"/>
    </source>
</evidence>
<organism evidence="1 2">
    <name type="scientific">Streptomyces koyangensis</name>
    <dbReference type="NCBI Taxonomy" id="188770"/>
    <lineage>
        <taxon>Bacteria</taxon>
        <taxon>Bacillati</taxon>
        <taxon>Actinomycetota</taxon>
        <taxon>Actinomycetes</taxon>
        <taxon>Kitasatosporales</taxon>
        <taxon>Streptomycetaceae</taxon>
        <taxon>Streptomyces</taxon>
        <taxon>Streptomyces aurantiacus group</taxon>
    </lineage>
</organism>
<sequence length="206" mass="23106">MLEILLEEPSAELLIQTLAPVIVPGVQEGKDFETRVFQGKDALLRKLPQRLAGYGSWAEMGNVRILVLVDRDDDNCMELKKRMVEIVQKIKGLHYHSGVKSGVGGSVKISIACEEIEAWMIGDPDALRLAYPKLPKAFERKAAFRNPDDIKGGTWEKLEKLLQDNGYFAGGLRKRELARMVGGFMDPDRNSSESFGHFCRALRSLM</sequence>
<dbReference type="Pfam" id="PF14103">
    <property type="entry name" value="DUF4276"/>
    <property type="match status" value="1"/>
</dbReference>
<keyword evidence="2" id="KW-1185">Reference proteome</keyword>
<evidence type="ECO:0000313" key="2">
    <source>
        <dbReference type="Proteomes" id="UP000596311"/>
    </source>
</evidence>
<dbReference type="EMBL" id="CP049945">
    <property type="protein sequence ID" value="QRF03087.1"/>
    <property type="molecule type" value="Genomic_DNA"/>
</dbReference>